<comment type="caution">
    <text evidence="7">The sequence shown here is derived from an EMBL/GenBank/DDBJ whole genome shotgun (WGS) entry which is preliminary data.</text>
</comment>
<evidence type="ECO:0000256" key="5">
    <source>
        <dbReference type="SAM" id="Coils"/>
    </source>
</evidence>
<dbReference type="EMBL" id="JBIGHX010000004">
    <property type="protein sequence ID" value="MFG6462575.1"/>
    <property type="molecule type" value="Genomic_DNA"/>
</dbReference>
<feature type="region of interest" description="Disordered" evidence="6">
    <location>
        <begin position="59"/>
        <end position="95"/>
    </location>
</feature>
<comment type="subcellular location">
    <subcellularLocation>
        <location evidence="1">Membrane</location>
        <topology evidence="1">Single-pass membrane protein</topology>
    </subcellularLocation>
</comment>
<accession>A0ABW7GKU9</accession>
<keyword evidence="4" id="KW-0472">Membrane</keyword>
<gene>
    <name evidence="7" type="ORF">ACG04Q_13430</name>
</gene>
<keyword evidence="3" id="KW-1133">Transmembrane helix</keyword>
<dbReference type="RefSeq" id="WP_394511443.1">
    <property type="nucleotide sequence ID" value="NZ_JBIGHX010000004.1"/>
</dbReference>
<organism evidence="7 8">
    <name type="scientific">Pelomonas lactea</name>
    <dbReference type="NCBI Taxonomy" id="3299030"/>
    <lineage>
        <taxon>Bacteria</taxon>
        <taxon>Pseudomonadati</taxon>
        <taxon>Pseudomonadota</taxon>
        <taxon>Betaproteobacteria</taxon>
        <taxon>Burkholderiales</taxon>
        <taxon>Sphaerotilaceae</taxon>
        <taxon>Roseateles</taxon>
    </lineage>
</organism>
<dbReference type="SUPFAM" id="SSF74653">
    <property type="entry name" value="TolA/TonB C-terminal domain"/>
    <property type="match status" value="1"/>
</dbReference>
<name>A0ABW7GKU9_9BURK</name>
<feature type="compositionally biased region" description="Low complexity" evidence="6">
    <location>
        <begin position="73"/>
        <end position="90"/>
    </location>
</feature>
<evidence type="ECO:0000313" key="7">
    <source>
        <dbReference type="EMBL" id="MFG6462575.1"/>
    </source>
</evidence>
<feature type="compositionally biased region" description="Pro residues" evidence="6">
    <location>
        <begin position="61"/>
        <end position="72"/>
    </location>
</feature>
<dbReference type="InterPro" id="IPR006260">
    <property type="entry name" value="TonB/TolA_C"/>
</dbReference>
<dbReference type="NCBIfam" id="TIGR01352">
    <property type="entry name" value="tonB_Cterm"/>
    <property type="match status" value="1"/>
</dbReference>
<dbReference type="Proteomes" id="UP001606302">
    <property type="component" value="Unassembled WGS sequence"/>
</dbReference>
<keyword evidence="2" id="KW-0812">Transmembrane</keyword>
<evidence type="ECO:0000256" key="1">
    <source>
        <dbReference type="ARBA" id="ARBA00004167"/>
    </source>
</evidence>
<protein>
    <submittedName>
        <fullName evidence="7">TonB family protein</fullName>
    </submittedName>
</protein>
<evidence type="ECO:0000256" key="4">
    <source>
        <dbReference type="ARBA" id="ARBA00023136"/>
    </source>
</evidence>
<evidence type="ECO:0000256" key="3">
    <source>
        <dbReference type="ARBA" id="ARBA00022989"/>
    </source>
</evidence>
<dbReference type="Pfam" id="PF13103">
    <property type="entry name" value="TonB_2"/>
    <property type="match status" value="1"/>
</dbReference>
<reference evidence="7 8" key="1">
    <citation type="submission" date="2024-08" db="EMBL/GenBank/DDBJ databases">
        <authorList>
            <person name="Lu H."/>
        </authorList>
    </citation>
    <scope>NUCLEOTIDE SEQUENCE [LARGE SCALE GENOMIC DNA]</scope>
    <source>
        <strain evidence="7 8">DXS20W</strain>
    </source>
</reference>
<evidence type="ECO:0000256" key="6">
    <source>
        <dbReference type="SAM" id="MobiDB-lite"/>
    </source>
</evidence>
<evidence type="ECO:0000256" key="2">
    <source>
        <dbReference type="ARBA" id="ARBA00022692"/>
    </source>
</evidence>
<dbReference type="Gene3D" id="3.30.1150.10">
    <property type="match status" value="1"/>
</dbReference>
<feature type="coiled-coil region" evidence="5">
    <location>
        <begin position="262"/>
        <end position="347"/>
    </location>
</feature>
<proteinExistence type="predicted"/>
<keyword evidence="5" id="KW-0175">Coiled coil</keyword>
<sequence>MAAAWPRRRWRLPPALVASLLVHGLLLSLSFGDGVGLPGLELPWQTRRVEVPELRVQLASPPAPPPVAPAPPDAAGDDATAAVPADTATAETSPEPGAAEVHLLSADDLDPPAAVARALLAVPRRDAAFAVPAASAVPTAAVASLAAASSPVVETLARARDSLRLRTEPVAELAALEPPRPVAAVGMLSAASAPALETLRRGDALRLSGERAWLDAARPDAAALPAAVVSTLGAASAPGLERLRRAADGLRPRADGERASELAQLDTARQQAQQGAQRLEAARLDALKQAADRAEAARQEAARAEAARLDALRADAARREAARLAAERQAADQLAAAKALARAEEEQREARKRAIGRQLDEEAARRDAERQRPDWAPARRGRLFGRIDANAELAAYGEAWARKIENNLSPEQLRELTRQPAGDAVITVAVRSNGSVEAVTVVRSSGVPAVDEAITRIVRSLENYPAFPPALLRDYDVVEIRRTWHVDTAVRLY</sequence>
<evidence type="ECO:0000313" key="8">
    <source>
        <dbReference type="Proteomes" id="UP001606302"/>
    </source>
</evidence>
<keyword evidence="8" id="KW-1185">Reference proteome</keyword>